<keyword evidence="5" id="KW-1185">Reference proteome</keyword>
<dbReference type="GO" id="GO:0042073">
    <property type="term" value="P:intraciliary transport"/>
    <property type="evidence" value="ECO:0007669"/>
    <property type="project" value="UniProtKB-UniRule"/>
</dbReference>
<dbReference type="InterPro" id="IPR039941">
    <property type="entry name" value="TT30"/>
</dbReference>
<keyword evidence="3" id="KW-0969">Cilium</keyword>
<name>A0A4W5KC44_9TELE</name>
<dbReference type="Ensembl" id="ENSHHUT00000015202.1">
    <property type="protein sequence ID" value="ENSHHUP00000014703.1"/>
    <property type="gene ID" value="ENSHHUG00000009111.1"/>
</dbReference>
<dbReference type="GO" id="GO:0030992">
    <property type="term" value="C:intraciliary transport particle B"/>
    <property type="evidence" value="ECO:0007669"/>
    <property type="project" value="TreeGrafter"/>
</dbReference>
<keyword evidence="1" id="KW-0677">Repeat</keyword>
<evidence type="ECO:0000256" key="3">
    <source>
        <dbReference type="RuleBase" id="RU367070"/>
    </source>
</evidence>
<dbReference type="PANTHER" id="PTHR20931">
    <property type="entry name" value="TETRATRICOPEPTIDE REPEAT PROTEIN 30"/>
    <property type="match status" value="1"/>
</dbReference>
<dbReference type="Proteomes" id="UP000314982">
    <property type="component" value="Unassembled WGS sequence"/>
</dbReference>
<comment type="similarity">
    <text evidence="3">Belongs to the TTC30/dfy-1/fleer family.</text>
</comment>
<keyword evidence="3" id="KW-0966">Cell projection</keyword>
<evidence type="ECO:0000313" key="5">
    <source>
        <dbReference type="Proteomes" id="UP000314982"/>
    </source>
</evidence>
<comment type="function">
    <text evidence="3">Required for polyglutamylation of axonemal tubulin. Plays a role in anterograde intraflagellar transport (IFT), the process by which cilia precursors are transported from the base of the cilium to the site of their incorporation at the tip.</text>
</comment>
<keyword evidence="3" id="KW-0970">Cilium biogenesis/degradation</keyword>
<dbReference type="GO" id="GO:0120170">
    <property type="term" value="F:intraciliary transport particle B binding"/>
    <property type="evidence" value="ECO:0007669"/>
    <property type="project" value="TreeGrafter"/>
</dbReference>
<protein>
    <recommendedName>
        <fullName evidence="3">Tetratricopeptide repeat protein 30</fullName>
    </recommendedName>
</protein>
<dbReference type="STRING" id="62062.ENSHHUP00000014703"/>
<comment type="subcellular location">
    <subcellularLocation>
        <location evidence="3">Cell projection</location>
        <location evidence="3">Cilium</location>
    </subcellularLocation>
</comment>
<evidence type="ECO:0000256" key="2">
    <source>
        <dbReference type="ARBA" id="ARBA00022803"/>
    </source>
</evidence>
<dbReference type="GO" id="GO:0005879">
    <property type="term" value="C:axonemal microtubule"/>
    <property type="evidence" value="ECO:0007669"/>
    <property type="project" value="UniProtKB-UniRule"/>
</dbReference>
<dbReference type="AlphaFoldDB" id="A0A4W5KC44"/>
<accession>A0A4W5KC44</accession>
<evidence type="ECO:0000313" key="4">
    <source>
        <dbReference type="Ensembl" id="ENSHHUP00000014703.1"/>
    </source>
</evidence>
<keyword evidence="2 3" id="KW-0802">TPR repeat</keyword>
<sequence>MNMDKKPSEGFEKLAFLLQQIPFPPVTFGNLLLLYCKYEYFDLAADVMAENAHLTYKFLTPVRTTGPFHCPIFSYYIPTVSH</sequence>
<reference evidence="4" key="3">
    <citation type="submission" date="2025-09" db="UniProtKB">
        <authorList>
            <consortium name="Ensembl"/>
        </authorList>
    </citation>
    <scope>IDENTIFICATION</scope>
</reference>
<reference evidence="4" key="2">
    <citation type="submission" date="2025-08" db="UniProtKB">
        <authorList>
            <consortium name="Ensembl"/>
        </authorList>
    </citation>
    <scope>IDENTIFICATION</scope>
</reference>
<organism evidence="4 5">
    <name type="scientific">Hucho hucho</name>
    <name type="common">huchen</name>
    <dbReference type="NCBI Taxonomy" id="62062"/>
    <lineage>
        <taxon>Eukaryota</taxon>
        <taxon>Metazoa</taxon>
        <taxon>Chordata</taxon>
        <taxon>Craniata</taxon>
        <taxon>Vertebrata</taxon>
        <taxon>Euteleostomi</taxon>
        <taxon>Actinopterygii</taxon>
        <taxon>Neopterygii</taxon>
        <taxon>Teleostei</taxon>
        <taxon>Protacanthopterygii</taxon>
        <taxon>Salmoniformes</taxon>
        <taxon>Salmonidae</taxon>
        <taxon>Salmoninae</taxon>
        <taxon>Hucho</taxon>
    </lineage>
</organism>
<reference evidence="5" key="1">
    <citation type="submission" date="2018-06" db="EMBL/GenBank/DDBJ databases">
        <title>Genome assembly of Danube salmon.</title>
        <authorList>
            <person name="Macqueen D.J."/>
            <person name="Gundappa M.K."/>
        </authorList>
    </citation>
    <scope>NUCLEOTIDE SEQUENCE [LARGE SCALE GENOMIC DNA]</scope>
</reference>
<evidence type="ECO:0000256" key="1">
    <source>
        <dbReference type="ARBA" id="ARBA00022737"/>
    </source>
</evidence>
<dbReference type="PANTHER" id="PTHR20931:SF0">
    <property type="entry name" value="TETRATRICOPEPTIDE REPEAT PROTEIN 30"/>
    <property type="match status" value="1"/>
</dbReference>
<proteinExistence type="inferred from homology"/>
<dbReference type="GeneTree" id="ENSGT00390000010116"/>